<proteinExistence type="predicted"/>
<sequence>MVLAREKNLCFGLLSHVEMPRCHLIFTTFHIFDANVEKIVKGYSKNFRYSSTLFNFTYYSGSL</sequence>
<reference evidence="1 2" key="1">
    <citation type="submission" date="2015-04" db="EMBL/GenBank/DDBJ databases">
        <authorList>
            <person name="Syromyatnikov M.Y."/>
            <person name="Popov V.N."/>
        </authorList>
    </citation>
    <scope>NUCLEOTIDE SEQUENCE [LARGE SCALE GENOMIC DNA]</scope>
</reference>
<evidence type="ECO:0000313" key="2">
    <source>
        <dbReference type="Proteomes" id="UP000183832"/>
    </source>
</evidence>
<dbReference type="EMBL" id="CVRI01000063">
    <property type="protein sequence ID" value="CRL04432.1"/>
    <property type="molecule type" value="Genomic_DNA"/>
</dbReference>
<evidence type="ECO:0000313" key="1">
    <source>
        <dbReference type="EMBL" id="CRL04432.1"/>
    </source>
</evidence>
<gene>
    <name evidence="1" type="ORF">CLUMA_CG017517</name>
</gene>
<dbReference type="Proteomes" id="UP000183832">
    <property type="component" value="Unassembled WGS sequence"/>
</dbReference>
<protein>
    <submittedName>
        <fullName evidence="1">CLUMA_CG017517, isoform A</fullName>
    </submittedName>
</protein>
<name>A0A1J1IWF4_9DIPT</name>
<dbReference type="AlphaFoldDB" id="A0A1J1IWF4"/>
<accession>A0A1J1IWF4</accession>
<keyword evidence="2" id="KW-1185">Reference proteome</keyword>
<organism evidence="1 2">
    <name type="scientific">Clunio marinus</name>
    <dbReference type="NCBI Taxonomy" id="568069"/>
    <lineage>
        <taxon>Eukaryota</taxon>
        <taxon>Metazoa</taxon>
        <taxon>Ecdysozoa</taxon>
        <taxon>Arthropoda</taxon>
        <taxon>Hexapoda</taxon>
        <taxon>Insecta</taxon>
        <taxon>Pterygota</taxon>
        <taxon>Neoptera</taxon>
        <taxon>Endopterygota</taxon>
        <taxon>Diptera</taxon>
        <taxon>Nematocera</taxon>
        <taxon>Chironomoidea</taxon>
        <taxon>Chironomidae</taxon>
        <taxon>Clunio</taxon>
    </lineage>
</organism>